<dbReference type="GO" id="GO:0016757">
    <property type="term" value="F:glycosyltransferase activity"/>
    <property type="evidence" value="ECO:0007669"/>
    <property type="project" value="UniProtKB-KW"/>
</dbReference>
<feature type="domain" description="Glycosyltransferase subfamily 4-like N-terminal" evidence="2">
    <location>
        <begin position="2"/>
        <end position="139"/>
    </location>
</feature>
<feature type="domain" description="Glycosyl transferase family 1" evidence="1">
    <location>
        <begin position="172"/>
        <end position="337"/>
    </location>
</feature>
<dbReference type="InterPro" id="IPR050194">
    <property type="entry name" value="Glycosyltransferase_grp1"/>
</dbReference>
<dbReference type="SUPFAM" id="SSF53756">
    <property type="entry name" value="UDP-Glycosyltransferase/glycogen phosphorylase"/>
    <property type="match status" value="1"/>
</dbReference>
<dbReference type="InterPro" id="IPR028098">
    <property type="entry name" value="Glyco_trans_4-like_N"/>
</dbReference>
<dbReference type="InterPro" id="IPR001296">
    <property type="entry name" value="Glyco_trans_1"/>
</dbReference>
<keyword evidence="3" id="KW-0328">Glycosyltransferase</keyword>
<dbReference type="AlphaFoldDB" id="A0A942TDS6"/>
<keyword evidence="3" id="KW-0808">Transferase</keyword>
<dbReference type="PANTHER" id="PTHR45947">
    <property type="entry name" value="SULFOQUINOVOSYL TRANSFERASE SQD2"/>
    <property type="match status" value="1"/>
</dbReference>
<dbReference type="PANTHER" id="PTHR45947:SF3">
    <property type="entry name" value="SULFOQUINOVOSYL TRANSFERASE SQD2"/>
    <property type="match status" value="1"/>
</dbReference>
<reference evidence="3 4" key="1">
    <citation type="submission" date="2021-05" db="EMBL/GenBank/DDBJ databases">
        <title>Novel Bacillus species.</title>
        <authorList>
            <person name="Liu G."/>
        </authorList>
    </citation>
    <scope>NUCLEOTIDE SEQUENCE [LARGE SCALE GENOMIC DNA]</scope>
    <source>
        <strain evidence="4">FJAT-49780</strain>
    </source>
</reference>
<name>A0A942TDS6_9BACI</name>
<sequence>MKVVVFAPANNVHTKKWLDYYNEQGIETINISFDTHRDEEDRSNWEWVKTTYLKVKFPNKLAYFLTIPELKKILNTEKPDIFHSHYISSYGVMGALANYHPYVVSVWGTDIYDFPTKGILNKKMVSYALKKADVICSTSEAMKHETNKYTNKPIEVTPFGVDTNVFAPLNLNRNKDIIVFGIVKTMDESYGINYLLQGYARFKETVGPEKYKKTHLKIVGGGPLLSELKQLAQNLGIVEQTTFTGRIPHGEVPAVINEFDVFFVPSILESFGVAAVEAQACEVPVVVTDVGGLPEVMLDNETGFIIPMRDADSISQKMEFFMEHPEKISEMGKRGRENVMEHYSWQENANRMIKIYKRILEGEVDNIE</sequence>
<dbReference type="Pfam" id="PF13477">
    <property type="entry name" value="Glyco_trans_4_2"/>
    <property type="match status" value="1"/>
</dbReference>
<evidence type="ECO:0000313" key="4">
    <source>
        <dbReference type="Proteomes" id="UP000681414"/>
    </source>
</evidence>
<dbReference type="RefSeq" id="WP_213124995.1">
    <property type="nucleotide sequence ID" value="NZ_JAGYPG010000002.1"/>
</dbReference>
<accession>A0A942TDS6</accession>
<proteinExistence type="predicted"/>
<dbReference type="Proteomes" id="UP000681414">
    <property type="component" value="Unassembled WGS sequence"/>
</dbReference>
<keyword evidence="4" id="KW-1185">Reference proteome</keyword>
<protein>
    <submittedName>
        <fullName evidence="3">Glycosyltransferase</fullName>
        <ecNumber evidence="3">2.4.-.-</ecNumber>
    </submittedName>
</protein>
<comment type="caution">
    <text evidence="3">The sequence shown here is derived from an EMBL/GenBank/DDBJ whole genome shotgun (WGS) entry which is preliminary data.</text>
</comment>
<gene>
    <name evidence="3" type="ORF">KHA97_12125</name>
</gene>
<evidence type="ECO:0000313" key="3">
    <source>
        <dbReference type="EMBL" id="MBS4195805.1"/>
    </source>
</evidence>
<evidence type="ECO:0000259" key="2">
    <source>
        <dbReference type="Pfam" id="PF13477"/>
    </source>
</evidence>
<dbReference type="Gene3D" id="3.40.50.2000">
    <property type="entry name" value="Glycogen Phosphorylase B"/>
    <property type="match status" value="2"/>
</dbReference>
<dbReference type="Pfam" id="PF00534">
    <property type="entry name" value="Glycos_transf_1"/>
    <property type="match status" value="1"/>
</dbReference>
<organism evidence="3 4">
    <name type="scientific">Lederbergia citri</name>
    <dbReference type="NCBI Taxonomy" id="2833580"/>
    <lineage>
        <taxon>Bacteria</taxon>
        <taxon>Bacillati</taxon>
        <taxon>Bacillota</taxon>
        <taxon>Bacilli</taxon>
        <taxon>Bacillales</taxon>
        <taxon>Bacillaceae</taxon>
        <taxon>Lederbergia</taxon>
    </lineage>
</organism>
<dbReference type="EMBL" id="JAGYPG010000002">
    <property type="protein sequence ID" value="MBS4195805.1"/>
    <property type="molecule type" value="Genomic_DNA"/>
</dbReference>
<evidence type="ECO:0000259" key="1">
    <source>
        <dbReference type="Pfam" id="PF00534"/>
    </source>
</evidence>
<dbReference type="EC" id="2.4.-.-" evidence="3"/>